<accession>A0A117QNA4</accession>
<dbReference type="GeneID" id="91426053"/>
<evidence type="ECO:0000313" key="2">
    <source>
        <dbReference type="Proteomes" id="UP000053271"/>
    </source>
</evidence>
<dbReference type="EMBL" id="LMWS01000018">
    <property type="protein sequence ID" value="KUN37736.1"/>
    <property type="molecule type" value="Genomic_DNA"/>
</dbReference>
<reference evidence="1 2" key="1">
    <citation type="submission" date="2015-10" db="EMBL/GenBank/DDBJ databases">
        <title>Draft genome sequence of Streptomyces longwoodensis DSM 41677, type strain for the species Streptomyces longwoodensis.</title>
        <authorList>
            <person name="Ruckert C."/>
            <person name="Winkler A."/>
            <person name="Kalinowski J."/>
            <person name="Kampfer P."/>
            <person name="Glaeser S."/>
        </authorList>
    </citation>
    <scope>NUCLEOTIDE SEQUENCE [LARGE SCALE GENOMIC DNA]</scope>
    <source>
        <strain evidence="1 2">DSM 41677</strain>
    </source>
</reference>
<keyword evidence="2" id="KW-1185">Reference proteome</keyword>
<dbReference type="Proteomes" id="UP000053271">
    <property type="component" value="Unassembled WGS sequence"/>
</dbReference>
<dbReference type="RefSeq" id="WP_067233852.1">
    <property type="nucleotide sequence ID" value="NZ_KQ948553.1"/>
</dbReference>
<gene>
    <name evidence="1" type="ORF">AQJ30_15750</name>
</gene>
<proteinExistence type="predicted"/>
<evidence type="ECO:0000313" key="1">
    <source>
        <dbReference type="EMBL" id="KUN37736.1"/>
    </source>
</evidence>
<dbReference type="AlphaFoldDB" id="A0A117QNA4"/>
<name>A0A117QNA4_9ACTN</name>
<dbReference type="STRING" id="68231.AQJ30_15750"/>
<sequence>MPNRRRVIECLLQDAIGAQVFNGLIGECVSIPNADYEAVKDAATAILERVAEAVDWRRLLREAAARHATVHPDYQPDHLEWSGAEGVCGACLEEALLADDIGFQDWERTPEAPRDHEHTDWPAIVARNLHHRDTVAWHPYKQPAD</sequence>
<organism evidence="1 2">
    <name type="scientific">Streptomyces longwoodensis</name>
    <dbReference type="NCBI Taxonomy" id="68231"/>
    <lineage>
        <taxon>Bacteria</taxon>
        <taxon>Bacillati</taxon>
        <taxon>Actinomycetota</taxon>
        <taxon>Actinomycetes</taxon>
        <taxon>Kitasatosporales</taxon>
        <taxon>Streptomycetaceae</taxon>
        <taxon>Streptomyces</taxon>
    </lineage>
</organism>
<comment type="caution">
    <text evidence="1">The sequence shown here is derived from an EMBL/GenBank/DDBJ whole genome shotgun (WGS) entry which is preliminary data.</text>
</comment>
<protein>
    <submittedName>
        <fullName evidence="1">Uncharacterized protein</fullName>
    </submittedName>
</protein>